<evidence type="ECO:0000313" key="3">
    <source>
        <dbReference type="Proteomes" id="UP000324800"/>
    </source>
</evidence>
<protein>
    <submittedName>
        <fullName evidence="2">Uncharacterized protein</fullName>
    </submittedName>
</protein>
<evidence type="ECO:0000256" key="1">
    <source>
        <dbReference type="SAM" id="MobiDB-lite"/>
    </source>
</evidence>
<evidence type="ECO:0000313" key="2">
    <source>
        <dbReference type="EMBL" id="KAA6401554.1"/>
    </source>
</evidence>
<comment type="caution">
    <text evidence="2">The sequence shown here is derived from an EMBL/GenBank/DDBJ whole genome shotgun (WGS) entry which is preliminary data.</text>
</comment>
<dbReference type="EMBL" id="SNRW01000372">
    <property type="protein sequence ID" value="KAA6401554.1"/>
    <property type="molecule type" value="Genomic_DNA"/>
</dbReference>
<organism evidence="2 3">
    <name type="scientific">Streblomastix strix</name>
    <dbReference type="NCBI Taxonomy" id="222440"/>
    <lineage>
        <taxon>Eukaryota</taxon>
        <taxon>Metamonada</taxon>
        <taxon>Preaxostyla</taxon>
        <taxon>Oxymonadida</taxon>
        <taxon>Streblomastigidae</taxon>
        <taxon>Streblomastix</taxon>
    </lineage>
</organism>
<name>A0A5J4X2W3_9EUKA</name>
<dbReference type="Proteomes" id="UP000324800">
    <property type="component" value="Unassembled WGS sequence"/>
</dbReference>
<gene>
    <name evidence="2" type="ORF">EZS28_002920</name>
</gene>
<accession>A0A5J4X2W3</accession>
<dbReference type="AlphaFoldDB" id="A0A5J4X2W3"/>
<reference evidence="2 3" key="1">
    <citation type="submission" date="2019-03" db="EMBL/GenBank/DDBJ databases">
        <title>Single cell metagenomics reveals metabolic interactions within the superorganism composed of flagellate Streblomastix strix and complex community of Bacteroidetes bacteria on its surface.</title>
        <authorList>
            <person name="Treitli S.C."/>
            <person name="Kolisko M."/>
            <person name="Husnik F."/>
            <person name="Keeling P."/>
            <person name="Hampl V."/>
        </authorList>
    </citation>
    <scope>NUCLEOTIDE SEQUENCE [LARGE SCALE GENOMIC DNA]</scope>
    <source>
        <strain evidence="2">ST1C</strain>
    </source>
</reference>
<proteinExistence type="predicted"/>
<feature type="region of interest" description="Disordered" evidence="1">
    <location>
        <begin position="396"/>
        <end position="418"/>
    </location>
</feature>
<sequence length="492" mass="57484">MNLKQYLPLYLEKIFVQNDGQGPLIQNDIYDQVGIKDLVDTLSPGGQFFNILEGEQYQRWTFDFPLNKFKRNPVLEVILKPITPPSFIKLLTNIVSNQQLNQQNINANTENLFSIEKYELQDNVNDGILHLSTMEYFLAQFLICFNKACFSEGSNIKARIRPFTMNQVNGWNYQDLRYVRVSPMCDAIIGDFPLFELYSKYCTYFLKQTSIAKFPIIPPSIREFDIIPPTIIQSIGISREQLQQEQRLQRRLIPFRIDHLLSITNPPSSHLLPQLTHTYQFYLQQVNNPNSLDAQTQFIRYVDNRNAYPSNLFSMKEQDLDECLDVFSQILGLWSILIDPWNTTSSLYRTAIASDIPEINFDIPASCINEIDNTQKEQLYQNQQIQGIPRYNKQSSNAIQQTMDAPKNQSPSSSQPVTEQVNLCPYDYIKDHELWEYLQNYTSLFSPFITDLVNQFINDYVKFTPPEYQQKFNILNARTVDKQEEINKYLNH</sequence>